<proteinExistence type="predicted"/>
<protein>
    <submittedName>
        <fullName evidence="2">Uncharacterized protein</fullName>
    </submittedName>
</protein>
<dbReference type="Proteomes" id="UP000594688">
    <property type="component" value="Chromosome"/>
</dbReference>
<evidence type="ECO:0000313" key="2">
    <source>
        <dbReference type="EMBL" id="QPJ62214.1"/>
    </source>
</evidence>
<feature type="region of interest" description="Disordered" evidence="1">
    <location>
        <begin position="161"/>
        <end position="182"/>
    </location>
</feature>
<gene>
    <name evidence="2" type="ORF">G3M70_10165</name>
</gene>
<dbReference type="EMBL" id="CP048685">
    <property type="protein sequence ID" value="QPJ62214.1"/>
    <property type="molecule type" value="Genomic_DNA"/>
</dbReference>
<dbReference type="AlphaFoldDB" id="A0A7T0BWJ5"/>
<dbReference type="KEGG" id="nli:G3M70_10165"/>
<evidence type="ECO:0000256" key="1">
    <source>
        <dbReference type="SAM" id="MobiDB-lite"/>
    </source>
</evidence>
<evidence type="ECO:0000313" key="3">
    <source>
        <dbReference type="Proteomes" id="UP000594688"/>
    </source>
</evidence>
<organism evidence="2 3">
    <name type="scientific">Candidatus Nitronauta litoralis</name>
    <dbReference type="NCBI Taxonomy" id="2705533"/>
    <lineage>
        <taxon>Bacteria</taxon>
        <taxon>Pseudomonadati</taxon>
        <taxon>Nitrospinota/Tectimicrobiota group</taxon>
        <taxon>Nitrospinota</taxon>
        <taxon>Nitrospinia</taxon>
        <taxon>Nitrospinales</taxon>
        <taxon>Nitrospinaceae</taxon>
        <taxon>Candidatus Nitronauta</taxon>
    </lineage>
</organism>
<accession>A0A7T0BWJ5</accession>
<sequence>MPDSLCQKKINGWIITFCVLFAALTWHTTAFGQQYSKSKYFKLKKGTGLFHYDREKQENWLKGAMWKQYKKIPLSVSNYARESYTYLKDVETVELIKKESFTQKRGTANNYYEEGGVGYVQLPDDIPEHNLTMYRVKVLTGEAVGKEGWVYEDYLGSKTGKPGYQPKSSSGETASAASKPRSASSRKGSLFLVKLKSGKTIVSKVYKELNDTVTLMKGAKTLTLPKEEIASVKTLK</sequence>
<reference evidence="2 3" key="1">
    <citation type="submission" date="2020-02" db="EMBL/GenBank/DDBJ databases">
        <title>Genomic and physiological characterization of two novel Nitrospinaceae genera.</title>
        <authorList>
            <person name="Mueller A.J."/>
            <person name="Jung M.-Y."/>
            <person name="Strachan C.R."/>
            <person name="Herbold C.W."/>
            <person name="Kirkegaard R.H."/>
            <person name="Daims H."/>
        </authorList>
    </citation>
    <scope>NUCLEOTIDE SEQUENCE [LARGE SCALE GENOMIC DNA]</scope>
    <source>
        <strain evidence="2">EB</strain>
    </source>
</reference>
<name>A0A7T0BWJ5_9BACT</name>